<comment type="subcellular location">
    <subcellularLocation>
        <location evidence="1">Membrane</location>
        <topology evidence="1">Multi-pass membrane protein</topology>
    </subcellularLocation>
</comment>
<gene>
    <name evidence="7" type="ORF">PBRASI_LOCUS1340</name>
</gene>
<dbReference type="AlphaFoldDB" id="A0A9N8ZA95"/>
<dbReference type="InterPro" id="IPR007919">
    <property type="entry name" value="UPF0220"/>
</dbReference>
<dbReference type="EMBL" id="CAJVPI010000084">
    <property type="protein sequence ID" value="CAG8476272.1"/>
    <property type="molecule type" value="Genomic_DNA"/>
</dbReference>
<dbReference type="Proteomes" id="UP000789739">
    <property type="component" value="Unassembled WGS sequence"/>
</dbReference>
<evidence type="ECO:0000256" key="5">
    <source>
        <dbReference type="ARBA" id="ARBA00023136"/>
    </source>
</evidence>
<feature type="transmembrane region" description="Helical" evidence="6">
    <location>
        <begin position="203"/>
        <end position="226"/>
    </location>
</feature>
<accession>A0A9N8ZA95</accession>
<feature type="transmembrane region" description="Helical" evidence="6">
    <location>
        <begin position="129"/>
        <end position="146"/>
    </location>
</feature>
<dbReference type="PANTHER" id="PTHR13180">
    <property type="entry name" value="SMALL MEMBRANE PROTEIN-RELATED"/>
    <property type="match status" value="1"/>
</dbReference>
<feature type="transmembrane region" description="Helical" evidence="6">
    <location>
        <begin position="167"/>
        <end position="191"/>
    </location>
</feature>
<sequence>MAFALLKSSAKGTVTCGVSSTVGFEELPAQRRNIHSRPFVTMPYRTTGISSPSRMPPTTTIQNVPLTSHRWTYDFDGGRQFGCIPTPRLKDIGVYISGCLFAIGWVVFIDSIIYSTTSELDVSIRFEDWFNGVIATIGMIIVNSLDKSCLSEHEYLYTRSRLTLWKARLLLFIGFFMMACGVCGSTAILVYKYLIPGIHMPELYIGIAIVIQSWSIFLSSIMLWIAQNTGNAYKYTFVL</sequence>
<keyword evidence="4 6" id="KW-1133">Transmembrane helix</keyword>
<evidence type="ECO:0000256" key="4">
    <source>
        <dbReference type="ARBA" id="ARBA00022989"/>
    </source>
</evidence>
<proteinExistence type="inferred from homology"/>
<name>A0A9N8ZA95_9GLOM</name>
<evidence type="ECO:0000256" key="1">
    <source>
        <dbReference type="ARBA" id="ARBA00004141"/>
    </source>
</evidence>
<evidence type="ECO:0000313" key="7">
    <source>
        <dbReference type="EMBL" id="CAG8476272.1"/>
    </source>
</evidence>
<keyword evidence="3 6" id="KW-0812">Transmembrane</keyword>
<reference evidence="7" key="1">
    <citation type="submission" date="2021-06" db="EMBL/GenBank/DDBJ databases">
        <authorList>
            <person name="Kallberg Y."/>
            <person name="Tangrot J."/>
            <person name="Rosling A."/>
        </authorList>
    </citation>
    <scope>NUCLEOTIDE SEQUENCE</scope>
    <source>
        <strain evidence="7">BR232B</strain>
    </source>
</reference>
<protein>
    <submittedName>
        <fullName evidence="7">7990_t:CDS:1</fullName>
    </submittedName>
</protein>
<keyword evidence="5 6" id="KW-0472">Membrane</keyword>
<evidence type="ECO:0000256" key="2">
    <source>
        <dbReference type="ARBA" id="ARBA00005335"/>
    </source>
</evidence>
<comment type="caution">
    <text evidence="7">The sequence shown here is derived from an EMBL/GenBank/DDBJ whole genome shotgun (WGS) entry which is preliminary data.</text>
</comment>
<keyword evidence="8" id="KW-1185">Reference proteome</keyword>
<evidence type="ECO:0000256" key="6">
    <source>
        <dbReference type="SAM" id="Phobius"/>
    </source>
</evidence>
<comment type="similarity">
    <text evidence="2">Belongs to the UPF0220 family.</text>
</comment>
<dbReference type="GO" id="GO:0016020">
    <property type="term" value="C:membrane"/>
    <property type="evidence" value="ECO:0007669"/>
    <property type="project" value="UniProtKB-SubCell"/>
</dbReference>
<evidence type="ECO:0000313" key="8">
    <source>
        <dbReference type="Proteomes" id="UP000789739"/>
    </source>
</evidence>
<feature type="transmembrane region" description="Helical" evidence="6">
    <location>
        <begin position="94"/>
        <end position="117"/>
    </location>
</feature>
<dbReference type="OrthoDB" id="268928at2759"/>
<evidence type="ECO:0000256" key="3">
    <source>
        <dbReference type="ARBA" id="ARBA00022692"/>
    </source>
</evidence>
<dbReference type="Pfam" id="PF05255">
    <property type="entry name" value="UPF0220"/>
    <property type="match status" value="1"/>
</dbReference>
<organism evidence="7 8">
    <name type="scientific">Paraglomus brasilianum</name>
    <dbReference type="NCBI Taxonomy" id="144538"/>
    <lineage>
        <taxon>Eukaryota</taxon>
        <taxon>Fungi</taxon>
        <taxon>Fungi incertae sedis</taxon>
        <taxon>Mucoromycota</taxon>
        <taxon>Glomeromycotina</taxon>
        <taxon>Glomeromycetes</taxon>
        <taxon>Paraglomerales</taxon>
        <taxon>Paraglomeraceae</taxon>
        <taxon>Paraglomus</taxon>
    </lineage>
</organism>